<dbReference type="PANTHER" id="PTHR43004:SF19">
    <property type="entry name" value="BINDING MONOOXYGENASE, PUTATIVE (JCVI)-RELATED"/>
    <property type="match status" value="1"/>
</dbReference>
<dbReference type="RefSeq" id="WP_350348258.1">
    <property type="nucleotide sequence ID" value="NZ_CP158374.1"/>
</dbReference>
<dbReference type="InterPro" id="IPR036188">
    <property type="entry name" value="FAD/NAD-bd_sf"/>
</dbReference>
<dbReference type="GO" id="GO:0016709">
    <property type="term" value="F:oxidoreductase activity, acting on paired donors, with incorporation or reduction of molecular oxygen, NAD(P)H as one donor, and incorporation of one atom of oxygen"/>
    <property type="evidence" value="ECO:0007669"/>
    <property type="project" value="UniProtKB-ARBA"/>
</dbReference>
<evidence type="ECO:0000313" key="5">
    <source>
        <dbReference type="EMBL" id="XBX82237.1"/>
    </source>
</evidence>
<accession>A0AAU7W6D7</accession>
<evidence type="ECO:0000259" key="4">
    <source>
        <dbReference type="Pfam" id="PF01494"/>
    </source>
</evidence>
<dbReference type="InterPro" id="IPR002938">
    <property type="entry name" value="FAD-bd"/>
</dbReference>
<proteinExistence type="predicted"/>
<evidence type="ECO:0000256" key="1">
    <source>
        <dbReference type="ARBA" id="ARBA00001974"/>
    </source>
</evidence>
<evidence type="ECO:0000256" key="3">
    <source>
        <dbReference type="ARBA" id="ARBA00022827"/>
    </source>
</evidence>
<evidence type="ECO:0000256" key="2">
    <source>
        <dbReference type="ARBA" id="ARBA00022630"/>
    </source>
</evidence>
<dbReference type="InterPro" id="IPR050641">
    <property type="entry name" value="RIFMO-like"/>
</dbReference>
<dbReference type="Pfam" id="PF01494">
    <property type="entry name" value="FAD_binding_3"/>
    <property type="match status" value="1"/>
</dbReference>
<feature type="domain" description="FAD-binding" evidence="4">
    <location>
        <begin position="10"/>
        <end position="365"/>
    </location>
</feature>
<dbReference type="GO" id="GO:0071949">
    <property type="term" value="F:FAD binding"/>
    <property type="evidence" value="ECO:0007669"/>
    <property type="project" value="InterPro"/>
</dbReference>
<dbReference type="SUPFAM" id="SSF51905">
    <property type="entry name" value="FAD/NAD(P)-binding domain"/>
    <property type="match status" value="1"/>
</dbReference>
<protein>
    <submittedName>
        <fullName evidence="5">FAD-dependent monooxygenase</fullName>
    </submittedName>
</protein>
<dbReference type="PRINTS" id="PR00420">
    <property type="entry name" value="RNGMNOXGNASE"/>
</dbReference>
<dbReference type="AlphaFoldDB" id="A0AAU7W6D7"/>
<keyword evidence="5" id="KW-0560">Oxidoreductase</keyword>
<comment type="cofactor">
    <cofactor evidence="1">
        <name>FAD</name>
        <dbReference type="ChEBI" id="CHEBI:57692"/>
    </cofactor>
</comment>
<sequence>MDGGAGGVLETEVLVVGGGPTGLMLGLTLARLGVRAIVADGKDGPTRESRALVVQARTLELYDQLGVLERALAEGHPAGSLVPGYRNRPFGRFDLRRAGASVSRFNEVFVLEQSRNERLLADALTAAGAEPLWGHALTSLRLLQADGRSMAADAPDADSAVGVEATLAGPDGDVVVHARYLVGADGAHSPVRTALGVPFSGVTNAHTFYVADAHGTTGLVEDAVNVRVADDDLLLTFPMGRDGRDRLLGVVRNRDLAADGTLPEDLVRARLRDTFGVEYAERTWFATYRLHHRLADRFRVGPCFLAGDAAHIHSPVGGQGMNTGLQEAHDLACAFADVLLAGMPDRRLDRYEIERRPVAKRLVDTTDRLFGRITSESAEARFVRGRVLPRIGPLMIRVLPRLIGGRRLFGYVSQTRIRYRMSPPTRGAADPAVGLRLPWTGGNHVPLRHLTWQVHGYGASADLAERIARDLGLEWHVFPPDVQGRLRADRVYLVRRDGFVAAAASAADPERRGVPLAFVEQLAG</sequence>
<keyword evidence="5" id="KW-0503">Monooxygenase</keyword>
<keyword evidence="3" id="KW-0274">FAD</keyword>
<reference evidence="5" key="1">
    <citation type="submission" date="2024-05" db="EMBL/GenBank/DDBJ databases">
        <authorList>
            <person name="Yu L."/>
        </authorList>
    </citation>
    <scope>NUCLEOTIDE SEQUENCE</scope>
    <source>
        <strain evidence="5">G08B096</strain>
    </source>
</reference>
<dbReference type="EMBL" id="CP158374">
    <property type="protein sequence ID" value="XBX82237.1"/>
    <property type="molecule type" value="Genomic_DNA"/>
</dbReference>
<dbReference type="Gene3D" id="3.50.50.60">
    <property type="entry name" value="FAD/NAD(P)-binding domain"/>
    <property type="match status" value="1"/>
</dbReference>
<name>A0AAU7W6D7_9MICO</name>
<dbReference type="PANTHER" id="PTHR43004">
    <property type="entry name" value="TRK SYSTEM POTASSIUM UPTAKE PROTEIN"/>
    <property type="match status" value="1"/>
</dbReference>
<organism evidence="5">
    <name type="scientific">Agromyces sp. G08B096</name>
    <dbReference type="NCBI Taxonomy" id="3156399"/>
    <lineage>
        <taxon>Bacteria</taxon>
        <taxon>Bacillati</taxon>
        <taxon>Actinomycetota</taxon>
        <taxon>Actinomycetes</taxon>
        <taxon>Micrococcales</taxon>
        <taxon>Microbacteriaceae</taxon>
        <taxon>Agromyces</taxon>
    </lineage>
</organism>
<gene>
    <name evidence="5" type="ORF">ABIQ69_16740</name>
</gene>
<keyword evidence="2" id="KW-0285">Flavoprotein</keyword>
<dbReference type="Gene3D" id="3.30.70.2450">
    <property type="match status" value="1"/>
</dbReference>